<dbReference type="InterPro" id="IPR044612">
    <property type="entry name" value="ARL2/3"/>
</dbReference>
<dbReference type="CDD" id="cd12408">
    <property type="entry name" value="RRM_eIF3G_like"/>
    <property type="match status" value="1"/>
</dbReference>
<keyword evidence="6 9" id="KW-0648">Protein biosynthesis</keyword>
<comment type="similarity">
    <text evidence="9">Belongs to the eIF-3 subunit G family.</text>
</comment>
<dbReference type="GO" id="GO:0003924">
    <property type="term" value="F:GTPase activity"/>
    <property type="evidence" value="ECO:0007669"/>
    <property type="project" value="InterPro"/>
</dbReference>
<dbReference type="PRINTS" id="PR00328">
    <property type="entry name" value="SAR1GTPBP"/>
</dbReference>
<evidence type="ECO:0000256" key="8">
    <source>
        <dbReference type="ARBA" id="ARBA00023288"/>
    </source>
</evidence>
<reference evidence="14 15" key="2">
    <citation type="submission" date="2018-11" db="EMBL/GenBank/DDBJ databases">
        <authorList>
            <consortium name="Pathogen Informatics"/>
        </authorList>
    </citation>
    <scope>NUCLEOTIDE SEQUENCE [LARGE SCALE GENOMIC DNA]</scope>
    <source>
        <strain evidence="14 15">MHpl1</strain>
    </source>
</reference>
<comment type="subcellular location">
    <subcellularLocation>
        <location evidence="9">Cytoplasm</location>
    </subcellularLocation>
</comment>
<evidence type="ECO:0000256" key="1">
    <source>
        <dbReference type="ARBA" id="ARBA00010290"/>
    </source>
</evidence>
<dbReference type="EMBL" id="UZAF01018823">
    <property type="protein sequence ID" value="VDO55280.1"/>
    <property type="molecule type" value="Genomic_DNA"/>
</dbReference>
<dbReference type="OMA" id="FHEFTIN"/>
<keyword evidence="7 10" id="KW-0342">GTP-binding</keyword>
<keyword evidence="11" id="KW-0479">Metal-binding</keyword>
<reference evidence="16" key="1">
    <citation type="submission" date="2017-02" db="UniProtKB">
        <authorList>
            <consortium name="WormBaseParasite"/>
        </authorList>
    </citation>
    <scope>IDENTIFICATION</scope>
</reference>
<keyword evidence="2 9" id="KW-0963">Cytoplasm</keyword>
<keyword evidence="12" id="KW-0694">RNA-binding</keyword>
<feature type="binding site" evidence="10">
    <location>
        <begin position="463"/>
        <end position="466"/>
    </location>
    <ligand>
        <name>GTP</name>
        <dbReference type="ChEBI" id="CHEBI:37565"/>
    </ligand>
</feature>
<dbReference type="GO" id="GO:0005852">
    <property type="term" value="C:eukaryotic translation initiation factor 3 complex"/>
    <property type="evidence" value="ECO:0007669"/>
    <property type="project" value="UniProtKB-UniRule"/>
</dbReference>
<keyword evidence="5 10" id="KW-0547">Nucleotide-binding</keyword>
<feature type="binding site" evidence="10">
    <location>
        <position position="407"/>
    </location>
    <ligand>
        <name>GTP</name>
        <dbReference type="ChEBI" id="CHEBI:37565"/>
    </ligand>
</feature>
<proteinExistence type="inferred from homology"/>
<evidence type="ECO:0000256" key="7">
    <source>
        <dbReference type="ARBA" id="ARBA00023134"/>
    </source>
</evidence>
<dbReference type="OrthoDB" id="2011769at2759"/>
<comment type="function">
    <text evidence="9">RNA-binding component of the eukaryotic translation initiation factor 3 (eIF-3) complex, which is involved in protein synthesis of a specialized repertoire of mRNAs and, together with other initiation factors, stimulates binding of mRNA and methionyl-tRNAi to the 40S ribosome. The eIF-3 complex specifically targets and initiates translation of a subset of mRNAs involved in cell proliferation. This subunit can bind 18S rRNA.</text>
</comment>
<keyword evidence="8" id="KW-0449">Lipoprotein</keyword>
<dbReference type="GO" id="GO:0033290">
    <property type="term" value="C:eukaryotic 48S preinitiation complex"/>
    <property type="evidence" value="ECO:0007669"/>
    <property type="project" value="UniProtKB-UniRule"/>
</dbReference>
<dbReference type="InterPro" id="IPR024675">
    <property type="entry name" value="eIF3g_N"/>
</dbReference>
<dbReference type="PROSITE" id="PS51417">
    <property type="entry name" value="ARF"/>
    <property type="match status" value="1"/>
</dbReference>
<dbReference type="InterPro" id="IPR035979">
    <property type="entry name" value="RBD_domain_sf"/>
</dbReference>
<dbReference type="Pfam" id="PF00076">
    <property type="entry name" value="RRM_1"/>
    <property type="match status" value="1"/>
</dbReference>
<dbReference type="GO" id="GO:0016282">
    <property type="term" value="C:eukaryotic 43S preinitiation complex"/>
    <property type="evidence" value="ECO:0007669"/>
    <property type="project" value="UniProtKB-UniRule"/>
</dbReference>
<evidence type="ECO:0000259" key="13">
    <source>
        <dbReference type="PROSITE" id="PS50102"/>
    </source>
</evidence>
<evidence type="ECO:0000256" key="12">
    <source>
        <dbReference type="PROSITE-ProRule" id="PRU00176"/>
    </source>
</evidence>
<comment type="subunit">
    <text evidence="9">Component of the eukaryotic translation initiation factor 3 (eIF-3) complex.</text>
</comment>
<dbReference type="InterPro" id="IPR017334">
    <property type="entry name" value="eIF3_g"/>
</dbReference>
<dbReference type="STRING" id="6290.A0A0N4WTY7"/>
<evidence type="ECO:0000256" key="4">
    <source>
        <dbReference type="ARBA" id="ARBA00022707"/>
    </source>
</evidence>
<keyword evidence="3 9" id="KW-0396">Initiation factor</keyword>
<dbReference type="InterPro" id="IPR045873">
    <property type="entry name" value="Arl2"/>
</dbReference>
<keyword evidence="11" id="KW-0460">Magnesium</keyword>
<dbReference type="CDD" id="cd04154">
    <property type="entry name" value="Arl2"/>
    <property type="match status" value="1"/>
</dbReference>
<comment type="similarity">
    <text evidence="1">Belongs to the small GTPase superfamily. Arf family.</text>
</comment>
<keyword evidence="15" id="KW-1185">Reference proteome</keyword>
<evidence type="ECO:0000256" key="11">
    <source>
        <dbReference type="PIRSR" id="PIRSR606689-2"/>
    </source>
</evidence>
<dbReference type="InterPro" id="IPR027417">
    <property type="entry name" value="P-loop_NTPase"/>
</dbReference>
<dbReference type="InterPro" id="IPR012677">
    <property type="entry name" value="Nucleotide-bd_a/b_plait_sf"/>
</dbReference>
<dbReference type="SMART" id="SM00177">
    <property type="entry name" value="ARF"/>
    <property type="match status" value="1"/>
</dbReference>
<dbReference type="FunFam" id="3.40.50.300:FF:001166">
    <property type="entry name" value="ADP-ribosylation factor D"/>
    <property type="match status" value="1"/>
</dbReference>
<accession>A0A0N4WTY7</accession>
<dbReference type="Pfam" id="PF12353">
    <property type="entry name" value="eIF3g"/>
    <property type="match status" value="1"/>
</dbReference>
<dbReference type="InterPro" id="IPR000504">
    <property type="entry name" value="RRM_dom"/>
</dbReference>
<dbReference type="SUPFAM" id="SSF54928">
    <property type="entry name" value="RNA-binding domain, RBD"/>
    <property type="match status" value="1"/>
</dbReference>
<dbReference type="Gene3D" id="3.30.70.330">
    <property type="match status" value="1"/>
</dbReference>
<dbReference type="PANTHER" id="PTHR45697">
    <property type="entry name" value="ADP-RIBOSYLATION FACTOR-LIKE PROTEIN 2-RELATED"/>
    <property type="match status" value="1"/>
</dbReference>
<organism evidence="16">
    <name type="scientific">Haemonchus placei</name>
    <name type="common">Barber's pole worm</name>
    <dbReference type="NCBI Taxonomy" id="6290"/>
    <lineage>
        <taxon>Eukaryota</taxon>
        <taxon>Metazoa</taxon>
        <taxon>Ecdysozoa</taxon>
        <taxon>Nematoda</taxon>
        <taxon>Chromadorea</taxon>
        <taxon>Rhabditida</taxon>
        <taxon>Rhabditina</taxon>
        <taxon>Rhabditomorpha</taxon>
        <taxon>Strongyloidea</taxon>
        <taxon>Trichostrongylidae</taxon>
        <taxon>Haemonchus</taxon>
    </lineage>
</organism>
<dbReference type="SUPFAM" id="SSF52540">
    <property type="entry name" value="P-loop containing nucleoside triphosphate hydrolases"/>
    <property type="match status" value="2"/>
</dbReference>
<evidence type="ECO:0000256" key="6">
    <source>
        <dbReference type="ARBA" id="ARBA00022917"/>
    </source>
</evidence>
<dbReference type="PROSITE" id="PS50102">
    <property type="entry name" value="RRM"/>
    <property type="match status" value="1"/>
</dbReference>
<dbReference type="SMART" id="SM00178">
    <property type="entry name" value="SAR"/>
    <property type="match status" value="1"/>
</dbReference>
<feature type="binding site" evidence="11">
    <location>
        <position position="385"/>
    </location>
    <ligand>
        <name>Mg(2+)</name>
        <dbReference type="ChEBI" id="CHEBI:18420"/>
    </ligand>
</feature>
<dbReference type="Gene3D" id="3.40.50.300">
    <property type="entry name" value="P-loop containing nucleotide triphosphate hydrolases"/>
    <property type="match status" value="2"/>
</dbReference>
<protein>
    <recommendedName>
        <fullName evidence="9">Eukaryotic translation initiation factor 3 subunit G</fullName>
        <shortName evidence="9">eIF3g</shortName>
    </recommendedName>
    <alternativeName>
        <fullName evidence="9">Eukaryotic translation initiation factor 3 RNA-binding subunit</fullName>
        <shortName evidence="9">eIF-3 RNA-binding subunit</shortName>
    </alternativeName>
    <alternativeName>
        <fullName evidence="9">Eukaryotic translation initiation factor 3 subunit 4</fullName>
    </alternativeName>
</protein>
<sequence length="522" mass="59127">MTVMAASSTNILSTAPEVGSWAEAVEQDNLPNNDVNEDGVKTVVAYIEEDGSRYKVVTQFKVITKNVPKVVAERKKMAKFGLCRDEPAGPQVSTTYVAEEVEMQFTRNRAGEQILDVQEDKQAAKVTSREHCRHCKGNDHWSTNCPYKEMYQVDEEVDPAEAAEKERAAAAGGRYIAPGMRGDARQVDRRSDENTCRVTNLPQEMEEAELRELFAAIGRVVRVFIARDKITNQPKGFAFVTYEMREDAERAIAKLNGIRKHHMVLKGDIMGLLSILRKQREREREIRVLILGLDNAGKTTITKKFLGEDLSLVEPTLGFNIKTVDFQGFTINFWDVGGQKSLRSYWRNYFEQTDALIWVVDSGDQGKTTITKKFLGEDLSLVEPTLGFNIKTVDFQGFTINFWDVGGQKSLRSYWRNYFEQTDALIWVVDSGDQERLLACRDELRSLLSEERLSGASLLVLANKQDLPSAARVTDIAKMLELEEIKSHHWRIYSCSAMTGENLLEAVSWMCDDVASRIFTLE</sequence>
<feature type="binding site" evidence="11">
    <location>
        <position position="368"/>
    </location>
    <ligand>
        <name>Mg(2+)</name>
        <dbReference type="ChEBI" id="CHEBI:18420"/>
    </ligand>
</feature>
<dbReference type="Proteomes" id="UP000268014">
    <property type="component" value="Unassembled WGS sequence"/>
</dbReference>
<evidence type="ECO:0000313" key="14">
    <source>
        <dbReference type="EMBL" id="VDO55280.1"/>
    </source>
</evidence>
<gene>
    <name evidence="14" type="ORF">HPLM_LOCUS15072</name>
</gene>
<evidence type="ECO:0000256" key="9">
    <source>
        <dbReference type="HAMAP-Rule" id="MF_03006"/>
    </source>
</evidence>
<dbReference type="GO" id="GO:0003743">
    <property type="term" value="F:translation initiation factor activity"/>
    <property type="evidence" value="ECO:0007669"/>
    <property type="project" value="UniProtKB-UniRule"/>
</dbReference>
<name>A0A0N4WTY7_HAEPC</name>
<evidence type="ECO:0000256" key="10">
    <source>
        <dbReference type="PIRSR" id="PIRSR606689-1"/>
    </source>
</evidence>
<evidence type="ECO:0000256" key="3">
    <source>
        <dbReference type="ARBA" id="ARBA00022540"/>
    </source>
</evidence>
<evidence type="ECO:0000256" key="5">
    <source>
        <dbReference type="ARBA" id="ARBA00022741"/>
    </source>
</evidence>
<dbReference type="HAMAP" id="MF_03006">
    <property type="entry name" value="eIF3g"/>
    <property type="match status" value="1"/>
</dbReference>
<dbReference type="AlphaFoldDB" id="A0A0N4WTY7"/>
<dbReference type="InterPro" id="IPR006689">
    <property type="entry name" value="Small_GTPase_ARF/SAR"/>
</dbReference>
<evidence type="ECO:0000256" key="2">
    <source>
        <dbReference type="ARBA" id="ARBA00022490"/>
    </source>
</evidence>
<dbReference type="SMART" id="SM00360">
    <property type="entry name" value="RRM"/>
    <property type="match status" value="1"/>
</dbReference>
<dbReference type="NCBIfam" id="TIGR00231">
    <property type="entry name" value="small_GTP"/>
    <property type="match status" value="2"/>
</dbReference>
<dbReference type="CDD" id="cd12933">
    <property type="entry name" value="eIF3G"/>
    <property type="match status" value="1"/>
</dbReference>
<dbReference type="GO" id="GO:0046872">
    <property type="term" value="F:metal ion binding"/>
    <property type="evidence" value="ECO:0007669"/>
    <property type="project" value="UniProtKB-KW"/>
</dbReference>
<dbReference type="GO" id="GO:0001732">
    <property type="term" value="P:formation of cytoplasmic translation initiation complex"/>
    <property type="evidence" value="ECO:0007669"/>
    <property type="project" value="UniProtKB-UniRule"/>
</dbReference>
<keyword evidence="4" id="KW-0519">Myristate</keyword>
<evidence type="ECO:0000313" key="15">
    <source>
        <dbReference type="Proteomes" id="UP000268014"/>
    </source>
</evidence>
<dbReference type="GO" id="GO:0005525">
    <property type="term" value="F:GTP binding"/>
    <property type="evidence" value="ECO:0007669"/>
    <property type="project" value="UniProtKB-KW"/>
</dbReference>
<dbReference type="WBParaSite" id="HPLM_0001508001-mRNA-1">
    <property type="protein sequence ID" value="HPLM_0001508001-mRNA-1"/>
    <property type="gene ID" value="HPLM_0001508001"/>
</dbReference>
<feature type="domain" description="RRM" evidence="13">
    <location>
        <begin position="194"/>
        <end position="257"/>
    </location>
</feature>
<evidence type="ECO:0000313" key="16">
    <source>
        <dbReference type="WBParaSite" id="HPLM_0001508001-mRNA-1"/>
    </source>
</evidence>
<dbReference type="InterPro" id="IPR034240">
    <property type="entry name" value="eIF3G_RRM"/>
</dbReference>
<dbReference type="InterPro" id="IPR005225">
    <property type="entry name" value="Small_GTP-bd"/>
</dbReference>
<dbReference type="GO" id="GO:0003723">
    <property type="term" value="F:RNA binding"/>
    <property type="evidence" value="ECO:0007669"/>
    <property type="project" value="UniProtKB-UniRule"/>
</dbReference>
<dbReference type="Pfam" id="PF00025">
    <property type="entry name" value="Arf"/>
    <property type="match status" value="2"/>
</dbReference>